<reference evidence="2" key="2">
    <citation type="submission" date="2021-08" db="EMBL/GenBank/DDBJ databases">
        <authorList>
            <person name="Dalcin Martins P."/>
        </authorList>
    </citation>
    <scope>NUCLEOTIDE SEQUENCE</scope>
    <source>
        <strain evidence="2">MAG_39</strain>
    </source>
</reference>
<dbReference type="AlphaFoldDB" id="A0A953JBR9"/>
<evidence type="ECO:0000256" key="1">
    <source>
        <dbReference type="SAM" id="SignalP"/>
    </source>
</evidence>
<gene>
    <name evidence="2" type="ORF">K8I29_08335</name>
</gene>
<evidence type="ECO:0000313" key="3">
    <source>
        <dbReference type="Proteomes" id="UP000705867"/>
    </source>
</evidence>
<feature type="signal peptide" evidence="1">
    <location>
        <begin position="1"/>
        <end position="18"/>
    </location>
</feature>
<sequence>MIRIVIGLCVAAFVSVLAGCGGGGGQGSGSGNTGASSTVSGQVQASWINGVKVCVKETIGMQGENCTVSSGQGNFTLSNAEGEELSLLIGGVEVGTVPGNQVTEGMTITPAVLSGGDALKEVKIKAVFHQSVPPVSGSGDSAVYDLGSLSESDISSLDLANYLNGNTSTLIVAGKEIDYLKELKLVADTPAVSDFTCTDADTTGNGSSCTLPTLMFSCTATLESSTDEDTGLVVVTSRYAECTTDWSRSSEAAPYNELTTPVSLSYYVLGVTPSSASATLNTGASFWDSATASWGLHYQSDDLVPDQDRTDRVHFAGAGSVAIKALVPEMVGSGCTTPAAVVCSGTFSQ</sequence>
<accession>A0A953JBR9</accession>
<dbReference type="PROSITE" id="PS51257">
    <property type="entry name" value="PROKAR_LIPOPROTEIN"/>
    <property type="match status" value="1"/>
</dbReference>
<comment type="caution">
    <text evidence="2">The sequence shown here is derived from an EMBL/GenBank/DDBJ whole genome shotgun (WGS) entry which is preliminary data.</text>
</comment>
<feature type="chain" id="PRO_5037094377" description="Lipoprotein" evidence="1">
    <location>
        <begin position="19"/>
        <end position="349"/>
    </location>
</feature>
<evidence type="ECO:0008006" key="4">
    <source>
        <dbReference type="Google" id="ProtNLM"/>
    </source>
</evidence>
<keyword evidence="1" id="KW-0732">Signal</keyword>
<evidence type="ECO:0000313" key="2">
    <source>
        <dbReference type="EMBL" id="MBZ0156200.1"/>
    </source>
</evidence>
<proteinExistence type="predicted"/>
<name>A0A953JBR9_9BACT</name>
<protein>
    <recommendedName>
        <fullName evidence="4">Lipoprotein</fullName>
    </recommendedName>
</protein>
<organism evidence="2 3">
    <name type="scientific">Candidatus Nitrobium versatile</name>
    <dbReference type="NCBI Taxonomy" id="2884831"/>
    <lineage>
        <taxon>Bacteria</taxon>
        <taxon>Pseudomonadati</taxon>
        <taxon>Nitrospirota</taxon>
        <taxon>Nitrospiria</taxon>
        <taxon>Nitrospirales</taxon>
        <taxon>Nitrospiraceae</taxon>
        <taxon>Candidatus Nitrobium</taxon>
    </lineage>
</organism>
<dbReference type="EMBL" id="JAIOIV010000070">
    <property type="protein sequence ID" value="MBZ0156200.1"/>
    <property type="molecule type" value="Genomic_DNA"/>
</dbReference>
<reference evidence="2" key="1">
    <citation type="journal article" date="2021" name="bioRxiv">
        <title>Unraveling nitrogen, sulfur and carbon metabolic pathways and microbial community transcriptional responses to substrate deprivation and toxicity stresses in a bioreactor mimicking anoxic brackish coastal sediment conditions.</title>
        <authorList>
            <person name="Martins P.D."/>
            <person name="Echeveste M.J."/>
            <person name="Arshad A."/>
            <person name="Kurth J."/>
            <person name="Ouboter H."/>
            <person name="Jetten M.S.M."/>
            <person name="Welte C.U."/>
        </authorList>
    </citation>
    <scope>NUCLEOTIDE SEQUENCE</scope>
    <source>
        <strain evidence="2">MAG_39</strain>
    </source>
</reference>
<dbReference type="Proteomes" id="UP000705867">
    <property type="component" value="Unassembled WGS sequence"/>
</dbReference>